<dbReference type="EMBL" id="RKQL01000005">
    <property type="protein sequence ID" value="RPE65089.1"/>
    <property type="molecule type" value="Genomic_DNA"/>
</dbReference>
<dbReference type="Proteomes" id="UP000272193">
    <property type="component" value="Unassembled WGS sequence"/>
</dbReference>
<name>A0A3N4UDC4_9BURK</name>
<organism evidence="2 3">
    <name type="scientific">Tibeticola sediminis</name>
    <dbReference type="NCBI Taxonomy" id="1917811"/>
    <lineage>
        <taxon>Bacteria</taxon>
        <taxon>Pseudomonadati</taxon>
        <taxon>Pseudomonadota</taxon>
        <taxon>Betaproteobacteria</taxon>
        <taxon>Burkholderiales</taxon>
        <taxon>Comamonadaceae</taxon>
        <taxon>Tibeticola</taxon>
    </lineage>
</organism>
<feature type="compositionally biased region" description="Pro residues" evidence="1">
    <location>
        <begin position="163"/>
        <end position="181"/>
    </location>
</feature>
<protein>
    <recommendedName>
        <fullName evidence="4">YXWGXW repeat-containing protein</fullName>
    </recommendedName>
</protein>
<keyword evidence="3" id="KW-1185">Reference proteome</keyword>
<sequence length="236" mass="26520">MSHRRSRFPWPALGPLAALLVLGGCAVYPPPDGTVVAPAPAGTVWVDATVVQPAPIIVHTPPPPPRYEWVPPPPFVGAIWIAGFWEWRNGWVWVPGRWVRPPGHDHRWMPPRYEQRDGRLIFVPGFWVPPGHRAGPGYGAPPPYDDRDNRWERQREEERRRYGPPPGQRPPPPPLPPAPRPPDAKKDPLDHPHGKPPKDKDGRRDNRAPGTPGPWWENTEPAAPARRGPDPSDRLP</sequence>
<reference evidence="2 3" key="1">
    <citation type="submission" date="2018-11" db="EMBL/GenBank/DDBJ databases">
        <title>Genomic Encyclopedia of Type Strains, Phase IV (KMG-IV): sequencing the most valuable type-strain genomes for metagenomic binning, comparative biology and taxonomic classification.</title>
        <authorList>
            <person name="Goeker M."/>
        </authorList>
    </citation>
    <scope>NUCLEOTIDE SEQUENCE [LARGE SCALE GENOMIC DNA]</scope>
    <source>
        <strain evidence="2 3">DSM 101684</strain>
    </source>
</reference>
<evidence type="ECO:0000313" key="3">
    <source>
        <dbReference type="Proteomes" id="UP000272193"/>
    </source>
</evidence>
<feature type="compositionally biased region" description="Basic and acidic residues" evidence="1">
    <location>
        <begin position="227"/>
        <end position="236"/>
    </location>
</feature>
<dbReference type="AlphaFoldDB" id="A0A3N4UDC4"/>
<feature type="region of interest" description="Disordered" evidence="1">
    <location>
        <begin position="133"/>
        <end position="236"/>
    </location>
</feature>
<dbReference type="RefSeq" id="WP_124223665.1">
    <property type="nucleotide sequence ID" value="NZ_RKQL01000005.1"/>
</dbReference>
<evidence type="ECO:0000256" key="1">
    <source>
        <dbReference type="SAM" id="MobiDB-lite"/>
    </source>
</evidence>
<gene>
    <name evidence="2" type="ORF">EDC62_2215</name>
</gene>
<accession>A0A3N4UDC4</accession>
<dbReference type="PROSITE" id="PS51257">
    <property type="entry name" value="PROKAR_LIPOPROTEIN"/>
    <property type="match status" value="1"/>
</dbReference>
<evidence type="ECO:0000313" key="2">
    <source>
        <dbReference type="EMBL" id="RPE65089.1"/>
    </source>
</evidence>
<feature type="compositionally biased region" description="Basic and acidic residues" evidence="1">
    <location>
        <begin position="144"/>
        <end position="161"/>
    </location>
</feature>
<feature type="compositionally biased region" description="Basic and acidic residues" evidence="1">
    <location>
        <begin position="182"/>
        <end position="207"/>
    </location>
</feature>
<dbReference type="OrthoDB" id="121499at2"/>
<comment type="caution">
    <text evidence="2">The sequence shown here is derived from an EMBL/GenBank/DDBJ whole genome shotgun (WGS) entry which is preliminary data.</text>
</comment>
<evidence type="ECO:0008006" key="4">
    <source>
        <dbReference type="Google" id="ProtNLM"/>
    </source>
</evidence>
<proteinExistence type="predicted"/>